<comment type="similarity">
    <text evidence="1">Belongs to the short-chain dehydrogenases/reductases (SDR) family.</text>
</comment>
<dbReference type="EMBL" id="QGMG01000477">
    <property type="protein sequence ID" value="TVY53284.1"/>
    <property type="molecule type" value="Genomic_DNA"/>
</dbReference>
<sequence>MSRHLKRVAASFKSADIPDLSGKVIFITGGNTGLGKEAALQLAKHKPANIFIGSRSKERGLAAIADIVAVVPNATLTVVPVDLASLSSVHSAAKQFLASSSRLDILMNNAGIWAGPPGLTADGCEIHFGTNHLGHALLTKLLLPTILKTAQKPESDVRIVTLSSRLHERVPQLGIQFEKLHSTNEATWSFQRYGQSKLANILYSKELARRYPEITTIAVNPGIVKTGLQNGLKKSSIVAKILAPIANIFTSVGVEEGTLNQLWAAAGPDVKTGEYYEPVGKKAPGSELSRDMKLADKLWQWTEDELADPKFKL</sequence>
<dbReference type="PANTHER" id="PTHR24320:SF282">
    <property type="entry name" value="WW DOMAIN-CONTAINING OXIDOREDUCTASE"/>
    <property type="match status" value="1"/>
</dbReference>
<keyword evidence="5" id="KW-1185">Reference proteome</keyword>
<dbReference type="OrthoDB" id="191139at2759"/>
<evidence type="ECO:0000256" key="2">
    <source>
        <dbReference type="ARBA" id="ARBA00022857"/>
    </source>
</evidence>
<name>A0A7D8YSV6_9HELO</name>
<keyword evidence="2" id="KW-0521">NADP</keyword>
<dbReference type="SUPFAM" id="SSF51735">
    <property type="entry name" value="NAD(P)-binding Rossmann-fold domains"/>
    <property type="match status" value="1"/>
</dbReference>
<dbReference type="Gene3D" id="3.40.50.720">
    <property type="entry name" value="NAD(P)-binding Rossmann-like Domain"/>
    <property type="match status" value="1"/>
</dbReference>
<reference evidence="4 5" key="1">
    <citation type="submission" date="2018-05" db="EMBL/GenBank/DDBJ databases">
        <title>Whole genome sequencing for identification of molecular markers to develop diagnostic detection tools for the regulated plant pathogen Lachnellula willkommii.</title>
        <authorList>
            <person name="Giroux E."/>
            <person name="Bilodeau G."/>
        </authorList>
    </citation>
    <scope>NUCLEOTIDE SEQUENCE [LARGE SCALE GENOMIC DNA]</scope>
    <source>
        <strain evidence="4 5">CBS 625.97</strain>
    </source>
</reference>
<proteinExistence type="inferred from homology"/>
<accession>A0A7D8YSV6</accession>
<evidence type="ECO:0000313" key="4">
    <source>
        <dbReference type="EMBL" id="TVY53284.1"/>
    </source>
</evidence>
<dbReference type="Pfam" id="PF00106">
    <property type="entry name" value="adh_short"/>
    <property type="match status" value="1"/>
</dbReference>
<dbReference type="PRINTS" id="PR00081">
    <property type="entry name" value="GDHRDH"/>
</dbReference>
<evidence type="ECO:0000256" key="3">
    <source>
        <dbReference type="ARBA" id="ARBA00023002"/>
    </source>
</evidence>
<protein>
    <submittedName>
        <fullName evidence="4">Putative oxidoreductase</fullName>
    </submittedName>
</protein>
<keyword evidence="3" id="KW-0560">Oxidoreductase</keyword>
<dbReference type="Proteomes" id="UP000481288">
    <property type="component" value="Unassembled WGS sequence"/>
</dbReference>
<organism evidence="4 5">
    <name type="scientific">Lachnellula cervina</name>
    <dbReference type="NCBI Taxonomy" id="1316786"/>
    <lineage>
        <taxon>Eukaryota</taxon>
        <taxon>Fungi</taxon>
        <taxon>Dikarya</taxon>
        <taxon>Ascomycota</taxon>
        <taxon>Pezizomycotina</taxon>
        <taxon>Leotiomycetes</taxon>
        <taxon>Helotiales</taxon>
        <taxon>Lachnaceae</taxon>
        <taxon>Lachnellula</taxon>
    </lineage>
</organism>
<dbReference type="GO" id="GO:0016491">
    <property type="term" value="F:oxidoreductase activity"/>
    <property type="evidence" value="ECO:0007669"/>
    <property type="project" value="UniProtKB-KW"/>
</dbReference>
<comment type="caution">
    <text evidence="4">The sequence shown here is derived from an EMBL/GenBank/DDBJ whole genome shotgun (WGS) entry which is preliminary data.</text>
</comment>
<gene>
    <name evidence="4" type="ORF">LCER1_G005103</name>
</gene>
<dbReference type="AlphaFoldDB" id="A0A7D8YSV6"/>
<evidence type="ECO:0000256" key="1">
    <source>
        <dbReference type="ARBA" id="ARBA00006484"/>
    </source>
</evidence>
<dbReference type="InterPro" id="IPR036291">
    <property type="entry name" value="NAD(P)-bd_dom_sf"/>
</dbReference>
<dbReference type="InterPro" id="IPR002347">
    <property type="entry name" value="SDR_fam"/>
</dbReference>
<dbReference type="PANTHER" id="PTHR24320">
    <property type="entry name" value="RETINOL DEHYDROGENASE"/>
    <property type="match status" value="1"/>
</dbReference>
<evidence type="ECO:0000313" key="5">
    <source>
        <dbReference type="Proteomes" id="UP000481288"/>
    </source>
</evidence>